<dbReference type="InterPro" id="IPR011042">
    <property type="entry name" value="6-blade_b-propeller_TolB-like"/>
</dbReference>
<evidence type="ECO:0000259" key="4">
    <source>
        <dbReference type="Pfam" id="PF08450"/>
    </source>
</evidence>
<feature type="binding site" evidence="3">
    <location>
        <position position="101"/>
    </location>
    <ligand>
        <name>substrate</name>
    </ligand>
</feature>
<feature type="binding site" evidence="3">
    <location>
        <position position="18"/>
    </location>
    <ligand>
        <name>a divalent metal cation</name>
        <dbReference type="ChEBI" id="CHEBI:60240"/>
    </ligand>
</feature>
<keyword evidence="3" id="KW-0862">Zinc</keyword>
<protein>
    <submittedName>
        <fullName evidence="5">Sugar lactone lactonase YvrE</fullName>
    </submittedName>
</protein>
<gene>
    <name evidence="5" type="ORF">SAMN05192580_0859</name>
</gene>
<dbReference type="OrthoDB" id="2633250at2"/>
<sequence>MTGWRIVPRGGQRDTLGEGTVWSAREGALYWVDILAPALNRLVLATGNVTRWPMPEPLGWVVERTGGGFIAGLQSGFAELDLDPVRIRPIADPEPHLPGNRMNDGKADAHGAIWCGTMDMAEAADTGALYRFGPDRQIGRADSGYGVPNGPAFSTDGRWLYHSDTARRTVFRFPRLDAARLGARETFITFAEEDGHPDGMTVDAQDHLWIAHWGGSRVSRFRPDGTLDRAIALPARQITNLAFCGDALDRLIVSSAAIGLPDSDVDGALFEVDAGVRGCAPGLFAG</sequence>
<evidence type="ECO:0000256" key="1">
    <source>
        <dbReference type="ARBA" id="ARBA00008853"/>
    </source>
</evidence>
<evidence type="ECO:0000256" key="3">
    <source>
        <dbReference type="PIRSR" id="PIRSR605511-2"/>
    </source>
</evidence>
<dbReference type="InterPro" id="IPR005511">
    <property type="entry name" value="SMP-30"/>
</dbReference>
<feature type="binding site" evidence="3">
    <location>
        <position position="198"/>
    </location>
    <ligand>
        <name>a divalent metal cation</name>
        <dbReference type="ChEBI" id="CHEBI:60240"/>
    </ligand>
</feature>
<feature type="binding site" evidence="3">
    <location>
        <position position="103"/>
    </location>
    <ligand>
        <name>substrate</name>
    </ligand>
</feature>
<proteinExistence type="inferred from homology"/>
<dbReference type="EMBL" id="FOZG01000001">
    <property type="protein sequence ID" value="SFR82366.1"/>
    <property type="molecule type" value="Genomic_DNA"/>
</dbReference>
<reference evidence="5 6" key="1">
    <citation type="submission" date="2016-10" db="EMBL/GenBank/DDBJ databases">
        <authorList>
            <person name="de Groot N.N."/>
        </authorList>
    </citation>
    <scope>NUCLEOTIDE SEQUENCE [LARGE SCALE GENOMIC DNA]</scope>
    <source>
        <strain evidence="5 6">S5-249</strain>
    </source>
</reference>
<dbReference type="Proteomes" id="UP000198824">
    <property type="component" value="Unassembled WGS sequence"/>
</dbReference>
<dbReference type="STRING" id="1166337.SAMN05192580_0859"/>
<feature type="domain" description="SMP-30/Gluconolactonase/LRE-like region" evidence="4">
    <location>
        <begin position="16"/>
        <end position="256"/>
    </location>
</feature>
<feature type="binding site" evidence="3">
    <location>
        <position position="149"/>
    </location>
    <ligand>
        <name>a divalent metal cation</name>
        <dbReference type="ChEBI" id="CHEBI:60240"/>
    </ligand>
</feature>
<accession>A0A1I6JTT0</accession>
<feature type="active site" description="Proton donor/acceptor" evidence="2">
    <location>
        <position position="198"/>
    </location>
</feature>
<name>A0A1I6JTT0_9SPHN</name>
<dbReference type="GO" id="GO:0019853">
    <property type="term" value="P:L-ascorbic acid biosynthetic process"/>
    <property type="evidence" value="ECO:0007669"/>
    <property type="project" value="TreeGrafter"/>
</dbReference>
<dbReference type="PANTHER" id="PTHR10907:SF47">
    <property type="entry name" value="REGUCALCIN"/>
    <property type="match status" value="1"/>
</dbReference>
<organism evidence="5 6">
    <name type="scientific">Sphingomonas jatrophae</name>
    <dbReference type="NCBI Taxonomy" id="1166337"/>
    <lineage>
        <taxon>Bacteria</taxon>
        <taxon>Pseudomonadati</taxon>
        <taxon>Pseudomonadota</taxon>
        <taxon>Alphaproteobacteria</taxon>
        <taxon>Sphingomonadales</taxon>
        <taxon>Sphingomonadaceae</taxon>
        <taxon>Sphingomonas</taxon>
    </lineage>
</organism>
<dbReference type="PRINTS" id="PR01790">
    <property type="entry name" value="SMP30FAMILY"/>
</dbReference>
<keyword evidence="6" id="KW-1185">Reference proteome</keyword>
<dbReference type="GO" id="GO:0004341">
    <property type="term" value="F:gluconolactonase activity"/>
    <property type="evidence" value="ECO:0007669"/>
    <property type="project" value="TreeGrafter"/>
</dbReference>
<dbReference type="GO" id="GO:0005509">
    <property type="term" value="F:calcium ion binding"/>
    <property type="evidence" value="ECO:0007669"/>
    <property type="project" value="TreeGrafter"/>
</dbReference>
<dbReference type="AlphaFoldDB" id="A0A1I6JTT0"/>
<dbReference type="PANTHER" id="PTHR10907">
    <property type="entry name" value="REGUCALCIN"/>
    <property type="match status" value="1"/>
</dbReference>
<comment type="cofactor">
    <cofactor evidence="3">
        <name>Zn(2+)</name>
        <dbReference type="ChEBI" id="CHEBI:29105"/>
    </cofactor>
    <text evidence="3">Binds 1 divalent metal cation per subunit.</text>
</comment>
<dbReference type="SUPFAM" id="SSF63829">
    <property type="entry name" value="Calcium-dependent phosphotriesterase"/>
    <property type="match status" value="1"/>
</dbReference>
<dbReference type="InterPro" id="IPR013658">
    <property type="entry name" value="SGL"/>
</dbReference>
<evidence type="ECO:0000256" key="2">
    <source>
        <dbReference type="PIRSR" id="PIRSR605511-1"/>
    </source>
</evidence>
<comment type="similarity">
    <text evidence="1">Belongs to the SMP-30/CGR1 family.</text>
</comment>
<evidence type="ECO:0000313" key="6">
    <source>
        <dbReference type="Proteomes" id="UP000198824"/>
    </source>
</evidence>
<evidence type="ECO:0000313" key="5">
    <source>
        <dbReference type="EMBL" id="SFR82366.1"/>
    </source>
</evidence>
<keyword evidence="3" id="KW-0479">Metal-binding</keyword>
<dbReference type="RefSeq" id="WP_093311147.1">
    <property type="nucleotide sequence ID" value="NZ_FOZG01000001.1"/>
</dbReference>
<dbReference type="Gene3D" id="2.120.10.30">
    <property type="entry name" value="TolB, C-terminal domain"/>
    <property type="match status" value="1"/>
</dbReference>
<dbReference type="Pfam" id="PF08450">
    <property type="entry name" value="SGL"/>
    <property type="match status" value="1"/>
</dbReference>